<feature type="compositionally biased region" description="Polar residues" evidence="10">
    <location>
        <begin position="717"/>
        <end position="734"/>
    </location>
</feature>
<dbReference type="GO" id="GO:0005694">
    <property type="term" value="C:chromosome"/>
    <property type="evidence" value="ECO:0007669"/>
    <property type="project" value="UniProtKB-SubCell"/>
</dbReference>
<dbReference type="EMBL" id="CAIIXF020000008">
    <property type="protein sequence ID" value="CAH1792451.1"/>
    <property type="molecule type" value="Genomic_DNA"/>
</dbReference>
<reference evidence="12" key="1">
    <citation type="submission" date="2022-03" db="EMBL/GenBank/DDBJ databases">
        <authorList>
            <person name="Martin C."/>
        </authorList>
    </citation>
    <scope>NUCLEOTIDE SEQUENCE</scope>
</reference>
<evidence type="ECO:0000256" key="8">
    <source>
        <dbReference type="ARBA" id="ARBA00023054"/>
    </source>
</evidence>
<keyword evidence="5" id="KW-0227">DNA damage</keyword>
<evidence type="ECO:0000256" key="4">
    <source>
        <dbReference type="ARBA" id="ARBA00022723"/>
    </source>
</evidence>
<dbReference type="AlphaFoldDB" id="A0A8S4PH10"/>
<dbReference type="GO" id="GO:0008270">
    <property type="term" value="F:zinc ion binding"/>
    <property type="evidence" value="ECO:0007669"/>
    <property type="project" value="UniProtKB-KW"/>
</dbReference>
<comment type="subcellular location">
    <subcellularLocation>
        <location evidence="1">Chromosome</location>
    </subcellularLocation>
</comment>
<feature type="region of interest" description="Disordered" evidence="10">
    <location>
        <begin position="237"/>
        <end position="386"/>
    </location>
</feature>
<name>A0A8S4PH10_OWEFU</name>
<keyword evidence="9" id="KW-0234">DNA repair</keyword>
<dbReference type="Pfam" id="PF09740">
    <property type="entry name" value="DUF2043"/>
    <property type="match status" value="1"/>
</dbReference>
<evidence type="ECO:0000313" key="13">
    <source>
        <dbReference type="Proteomes" id="UP000749559"/>
    </source>
</evidence>
<feature type="compositionally biased region" description="Acidic residues" evidence="10">
    <location>
        <begin position="259"/>
        <end position="287"/>
    </location>
</feature>
<dbReference type="GO" id="GO:0009411">
    <property type="term" value="P:response to UV"/>
    <property type="evidence" value="ECO:0007669"/>
    <property type="project" value="InterPro"/>
</dbReference>
<evidence type="ECO:0000256" key="1">
    <source>
        <dbReference type="ARBA" id="ARBA00004286"/>
    </source>
</evidence>
<evidence type="ECO:0000256" key="9">
    <source>
        <dbReference type="ARBA" id="ARBA00023204"/>
    </source>
</evidence>
<evidence type="ECO:0000256" key="7">
    <source>
        <dbReference type="ARBA" id="ARBA00022833"/>
    </source>
</evidence>
<dbReference type="GO" id="GO:0000993">
    <property type="term" value="F:RNA polymerase II complex binding"/>
    <property type="evidence" value="ECO:0007669"/>
    <property type="project" value="TreeGrafter"/>
</dbReference>
<proteinExistence type="inferred from homology"/>
<feature type="compositionally biased region" description="Polar residues" evidence="10">
    <location>
        <begin position="315"/>
        <end position="330"/>
    </location>
</feature>
<keyword evidence="3" id="KW-0158">Chromosome</keyword>
<feature type="domain" description="UV-stimulated scaffold protein A C-terminal" evidence="11">
    <location>
        <begin position="599"/>
        <end position="702"/>
    </location>
</feature>
<gene>
    <name evidence="12" type="ORF">OFUS_LOCUS17412</name>
</gene>
<dbReference type="Proteomes" id="UP000749559">
    <property type="component" value="Unassembled WGS sequence"/>
</dbReference>
<evidence type="ECO:0000256" key="3">
    <source>
        <dbReference type="ARBA" id="ARBA00022454"/>
    </source>
</evidence>
<dbReference type="Pfam" id="PF20867">
    <property type="entry name" value="UVSSA_N"/>
    <property type="match status" value="1"/>
</dbReference>
<feature type="compositionally biased region" description="Basic and acidic residues" evidence="10">
    <location>
        <begin position="297"/>
        <end position="313"/>
    </location>
</feature>
<sequence length="821" mass="93833">MLTAYLEARQAILTLQKTIAMDPALHKQLTELIEQLTHSGEANLESGVMKQIKNICRKSDLYVELAFDNVMIELQQDHAEIRLSAFQIINELFTRSHRFRELLIQDFHNFTEHATNVNPDNPLPKPKPVAKILHTKALETIQQWKDKYGEAYKKLTLGYHYLKQCRKVDFDDMEARSVAERLRQQEEEARKEAIINEKCKTVLKQMEEIPVEVQSALTEMDSCYKLLLPDPEQFTFHEAEKDNDDKDHDDKNNDHKDDDYEDNEYTDNDDKDNDDEDNDEKDDDEKDNDVGISSHGNYDRKDTEKACELRDECDQNPNDHQNIPTENNGNNDRDKTATKRDATNWTETEDSDAKRMKSVIELENGDTKNKSDDDRDSDKEYDDDDMLGLTTQTMRERGIGSQRYAVEIQLDTSMLTVVENNDNTDILSTLTDLYRLTKGKYLPRIGQWLDLLTKGGKYETQIKRAIDIKQALLSATNKYEKLDIRFMPQVKVQTDSNRDSDSDSDFEDVAEKEGFEADIPEHLREDYGILPSTKPAYQEIDMFAGSGNLADNDLDSTIMKTNERIQKRLQSGPSSSKPRGSALLSKPPSAASSSQGASDVPVVPYGVDLFHWENRDEIKPTIVRYDSLHRFWTPRENDEQIDKEAEAAMKNRVINFTGEFQPVQWSCRALLSNGRLCPRMDRIKCPFHGKIIGRDKTGAPSNPNDCPNDKAVAGKAASSTTTRAQPSQATSSETQDWRDPELQRDIEAATGINLTQSKKGKGRGKKTSNLTNINKLENTSRKRLEKKVLNARTLKRVSGKLDQIDQKLARDKFASNFNYSM</sequence>
<keyword evidence="8" id="KW-0175">Coiled coil</keyword>
<dbReference type="InterPro" id="IPR018610">
    <property type="entry name" value="UVSSA"/>
</dbReference>
<feature type="compositionally biased region" description="Basic and acidic residues" evidence="10">
    <location>
        <begin position="331"/>
        <end position="342"/>
    </location>
</feature>
<dbReference type="GO" id="GO:0006283">
    <property type="term" value="P:transcription-coupled nucleotide-excision repair"/>
    <property type="evidence" value="ECO:0007669"/>
    <property type="project" value="TreeGrafter"/>
</dbReference>
<accession>A0A8S4PH10</accession>
<evidence type="ECO:0000256" key="10">
    <source>
        <dbReference type="SAM" id="MobiDB-lite"/>
    </source>
</evidence>
<feature type="compositionally biased region" description="Basic and acidic residues" evidence="10">
    <location>
        <begin position="237"/>
        <end position="258"/>
    </location>
</feature>
<dbReference type="InterPro" id="IPR049431">
    <property type="entry name" value="UVSSA_C"/>
</dbReference>
<feature type="region of interest" description="Disordered" evidence="10">
    <location>
        <begin position="565"/>
        <end position="598"/>
    </location>
</feature>
<feature type="region of interest" description="Disordered" evidence="10">
    <location>
        <begin position="693"/>
        <end position="769"/>
    </location>
</feature>
<dbReference type="InterPro" id="IPR049408">
    <property type="entry name" value="UVSSA_N_a-solenoid_rpt"/>
</dbReference>
<feature type="compositionally biased region" description="Basic and acidic residues" evidence="10">
    <location>
        <begin position="351"/>
        <end position="378"/>
    </location>
</feature>
<evidence type="ECO:0000256" key="6">
    <source>
        <dbReference type="ARBA" id="ARBA00022771"/>
    </source>
</evidence>
<keyword evidence="6" id="KW-0863">Zinc-finger</keyword>
<evidence type="ECO:0000259" key="11">
    <source>
        <dbReference type="Pfam" id="PF09740"/>
    </source>
</evidence>
<dbReference type="OrthoDB" id="5594015at2759"/>
<organism evidence="12 13">
    <name type="scientific">Owenia fusiformis</name>
    <name type="common">Polychaete worm</name>
    <dbReference type="NCBI Taxonomy" id="6347"/>
    <lineage>
        <taxon>Eukaryota</taxon>
        <taxon>Metazoa</taxon>
        <taxon>Spiralia</taxon>
        <taxon>Lophotrochozoa</taxon>
        <taxon>Annelida</taxon>
        <taxon>Polychaeta</taxon>
        <taxon>Sedentaria</taxon>
        <taxon>Canalipalpata</taxon>
        <taxon>Sabellida</taxon>
        <taxon>Oweniida</taxon>
        <taxon>Oweniidae</taxon>
        <taxon>Owenia</taxon>
    </lineage>
</organism>
<keyword evidence="13" id="KW-1185">Reference proteome</keyword>
<feature type="compositionally biased region" description="Basic and acidic residues" evidence="10">
    <location>
        <begin position="735"/>
        <end position="747"/>
    </location>
</feature>
<keyword evidence="4" id="KW-0479">Metal-binding</keyword>
<evidence type="ECO:0000256" key="2">
    <source>
        <dbReference type="ARBA" id="ARBA00009240"/>
    </source>
</evidence>
<protein>
    <recommendedName>
        <fullName evidence="11">UV-stimulated scaffold protein A C-terminal domain-containing protein</fullName>
    </recommendedName>
</protein>
<feature type="compositionally biased region" description="Polar residues" evidence="10">
    <location>
        <begin position="568"/>
        <end position="578"/>
    </location>
</feature>
<dbReference type="PANTHER" id="PTHR28670">
    <property type="entry name" value="UV-STIMULATED SCAFFOLD PROTEIN A"/>
    <property type="match status" value="1"/>
</dbReference>
<evidence type="ECO:0000256" key="5">
    <source>
        <dbReference type="ARBA" id="ARBA00022763"/>
    </source>
</evidence>
<feature type="compositionally biased region" description="Low complexity" evidence="10">
    <location>
        <begin position="580"/>
        <end position="598"/>
    </location>
</feature>
<dbReference type="PANTHER" id="PTHR28670:SF1">
    <property type="entry name" value="UV-STIMULATED SCAFFOLD PROTEIN A"/>
    <property type="match status" value="1"/>
</dbReference>
<comment type="similarity">
    <text evidence="2">Belongs to the UVSSA family.</text>
</comment>
<evidence type="ECO:0000313" key="12">
    <source>
        <dbReference type="EMBL" id="CAH1792451.1"/>
    </source>
</evidence>
<comment type="caution">
    <text evidence="12">The sequence shown here is derived from an EMBL/GenBank/DDBJ whole genome shotgun (WGS) entry which is preliminary data.</text>
</comment>
<keyword evidence="7" id="KW-0862">Zinc</keyword>